<feature type="compositionally biased region" description="Basic and acidic residues" evidence="2">
    <location>
        <begin position="284"/>
        <end position="295"/>
    </location>
</feature>
<dbReference type="InterPro" id="IPR002130">
    <property type="entry name" value="Cyclophilin-type_PPIase_dom"/>
</dbReference>
<evidence type="ECO:0000313" key="5">
    <source>
        <dbReference type="EMBL" id="ANI92522.1"/>
    </source>
</evidence>
<protein>
    <submittedName>
        <fullName evidence="5">Putative peptidyl-prolyl cis-trans isomerase B</fullName>
    </submittedName>
</protein>
<dbReference type="STRING" id="499555.BJL86_1746"/>
<feature type="region of interest" description="Disordered" evidence="2">
    <location>
        <begin position="120"/>
        <end position="139"/>
    </location>
</feature>
<keyword evidence="3" id="KW-1133">Transmembrane helix</keyword>
<evidence type="ECO:0000313" key="6">
    <source>
        <dbReference type="Proteomes" id="UP000186104"/>
    </source>
</evidence>
<feature type="region of interest" description="Disordered" evidence="2">
    <location>
        <begin position="284"/>
        <end position="341"/>
    </location>
</feature>
<evidence type="ECO:0000256" key="3">
    <source>
        <dbReference type="SAM" id="Phobius"/>
    </source>
</evidence>
<keyword evidence="3" id="KW-0472">Membrane</keyword>
<keyword evidence="6" id="KW-1185">Reference proteome</keyword>
<dbReference type="RefSeq" id="WP_067470999.1">
    <property type="nucleotide sequence ID" value="NZ_CP015961.1"/>
</dbReference>
<organism evidence="5 6">
    <name type="scientific">Dietzia timorensis</name>
    <dbReference type="NCBI Taxonomy" id="499555"/>
    <lineage>
        <taxon>Bacteria</taxon>
        <taxon>Bacillati</taxon>
        <taxon>Actinomycetota</taxon>
        <taxon>Actinomycetes</taxon>
        <taxon>Mycobacteriales</taxon>
        <taxon>Dietziaceae</taxon>
        <taxon>Dietzia</taxon>
    </lineage>
</organism>
<proteinExistence type="predicted"/>
<dbReference type="EMBL" id="CP015961">
    <property type="protein sequence ID" value="ANI92522.1"/>
    <property type="molecule type" value="Genomic_DNA"/>
</dbReference>
<comment type="function">
    <text evidence="1">PPIases accelerate the folding of proteins. It catalyzes the cis-trans isomerization of proline imidic peptide bonds in oligopeptides.</text>
</comment>
<reference evidence="5 6" key="1">
    <citation type="submission" date="2016-06" db="EMBL/GenBank/DDBJ databases">
        <title>Complete genome sequence of a saline-alkali tolerant type strain Dietzia timorensis ID05-A0528T.</title>
        <authorList>
            <person name="Wu X."/>
        </authorList>
    </citation>
    <scope>NUCLEOTIDE SEQUENCE [LARGE SCALE GENOMIC DNA]</scope>
    <source>
        <strain evidence="5 6">ID05-A0528</strain>
    </source>
</reference>
<dbReference type="SUPFAM" id="SSF50891">
    <property type="entry name" value="Cyclophilin-like"/>
    <property type="match status" value="1"/>
</dbReference>
<dbReference type="GO" id="GO:0003755">
    <property type="term" value="F:peptidyl-prolyl cis-trans isomerase activity"/>
    <property type="evidence" value="ECO:0007669"/>
    <property type="project" value="InterPro"/>
</dbReference>
<dbReference type="KEGG" id="dtm:BJL86_1746"/>
<name>A0A173LP81_9ACTN</name>
<dbReference type="Gene3D" id="2.40.100.10">
    <property type="entry name" value="Cyclophilin-like"/>
    <property type="match status" value="1"/>
</dbReference>
<dbReference type="InterPro" id="IPR044666">
    <property type="entry name" value="Cyclophilin_A-like"/>
</dbReference>
<gene>
    <name evidence="5" type="ORF">BJL86_1746</name>
</gene>
<keyword evidence="3" id="KW-0812">Transmembrane</keyword>
<sequence length="341" mass="36874">MSTNEERRAEARQRLRDELAAQKKREKRTTMTLVAVASVIVLGLVATGVTMKVRENMHENQIAAEQEAMDAYLADWAECDYAPSADDQMEPIPQEQIDQADEATREQYEDLNDKIEIAKKEKVSADAPEGDQYRHGTADVDLTTNSGDIDLTLDRAKAPCNTASLLGLVDQKYFDDTICHRLTKTDPDQAAAMGGGLSVLQCGDPTGTGLGGPGYNVQDEPPTDLEAGADGQTSVYPRGTVAMAKGQAPNSAGSQFFLVYEDSNLPPEYSVVGNIGEEGLKTLDKIADEGTKSDDPQNPDSEVPKKEVKIEKAVVTDEEEVPTPPEKPELSEDAQMAEAPA</sequence>
<feature type="domain" description="PPIase cyclophilin-type" evidence="4">
    <location>
        <begin position="144"/>
        <end position="315"/>
    </location>
</feature>
<dbReference type="PANTHER" id="PTHR45625">
    <property type="entry name" value="PEPTIDYL-PROLYL CIS-TRANS ISOMERASE-RELATED"/>
    <property type="match status" value="1"/>
</dbReference>
<dbReference type="PROSITE" id="PS50072">
    <property type="entry name" value="CSA_PPIASE_2"/>
    <property type="match status" value="1"/>
</dbReference>
<dbReference type="Pfam" id="PF00160">
    <property type="entry name" value="Pro_isomerase"/>
    <property type="match status" value="1"/>
</dbReference>
<feature type="transmembrane region" description="Helical" evidence="3">
    <location>
        <begin position="31"/>
        <end position="51"/>
    </location>
</feature>
<evidence type="ECO:0000259" key="4">
    <source>
        <dbReference type="PROSITE" id="PS50072"/>
    </source>
</evidence>
<dbReference type="AlphaFoldDB" id="A0A173LP81"/>
<accession>A0A173LP81</accession>
<evidence type="ECO:0000256" key="1">
    <source>
        <dbReference type="ARBA" id="ARBA00002388"/>
    </source>
</evidence>
<dbReference type="InterPro" id="IPR029000">
    <property type="entry name" value="Cyclophilin-like_dom_sf"/>
</dbReference>
<dbReference type="Proteomes" id="UP000186104">
    <property type="component" value="Chromosome"/>
</dbReference>
<feature type="compositionally biased region" description="Basic and acidic residues" evidence="2">
    <location>
        <begin position="302"/>
        <end position="315"/>
    </location>
</feature>
<evidence type="ECO:0000256" key="2">
    <source>
        <dbReference type="SAM" id="MobiDB-lite"/>
    </source>
</evidence>
<keyword evidence="5" id="KW-0413">Isomerase</keyword>
<dbReference type="PANTHER" id="PTHR45625:SF3">
    <property type="entry name" value="PEPTIDYL-PROLYL CIS-TRANS ISOMERASE B-RELATED"/>
    <property type="match status" value="1"/>
</dbReference>